<dbReference type="GO" id="GO:0032259">
    <property type="term" value="P:methylation"/>
    <property type="evidence" value="ECO:0007669"/>
    <property type="project" value="UniProtKB-KW"/>
</dbReference>
<evidence type="ECO:0000313" key="5">
    <source>
        <dbReference type="Proteomes" id="UP001602245"/>
    </source>
</evidence>
<keyword evidence="1 4" id="KW-0489">Methyltransferase</keyword>
<comment type="caution">
    <text evidence="4">The sequence shown here is derived from an EMBL/GenBank/DDBJ whole genome shotgun (WGS) entry which is preliminary data.</text>
</comment>
<evidence type="ECO:0000313" key="4">
    <source>
        <dbReference type="EMBL" id="MFF5290530.1"/>
    </source>
</evidence>
<evidence type="ECO:0000256" key="3">
    <source>
        <dbReference type="ARBA" id="ARBA00022691"/>
    </source>
</evidence>
<gene>
    <name evidence="4" type="ORF">ACFY35_13885</name>
</gene>
<dbReference type="Gene3D" id="3.40.50.150">
    <property type="entry name" value="Vaccinia Virus protein VP39"/>
    <property type="match status" value="1"/>
</dbReference>
<dbReference type="PANTHER" id="PTHR10867">
    <property type="entry name" value="NNMT/PNMT/TEMT FAMILY MEMBER"/>
    <property type="match status" value="1"/>
</dbReference>
<sequence>MSDSGTSGGLTTIGAGNNDAPWDFFDSKEYFEHNYGHLRDDDRQIIKIVTDFFVHCFDRTVPQKQLASAIDVGSGTNLYPALAMLPFSSSVTLYEHSYTNRQWLSDQLGRPKPSWKREFWPVIAGARGPYRKINDPLDLLASCAEVTKGNIFELRPNQYNLGTMFFVAESITTRVDEFRRATLRFVNSLRPGAPYAAAFMCRSQGYFVGSTFFPACSISVDDVRSCLAPVARIRDIETVESHGLRDGYEGMIVATGWKK</sequence>
<accession>A0ABW6WDC2</accession>
<dbReference type="GO" id="GO:0008168">
    <property type="term" value="F:methyltransferase activity"/>
    <property type="evidence" value="ECO:0007669"/>
    <property type="project" value="UniProtKB-KW"/>
</dbReference>
<dbReference type="EMBL" id="JBIAZU010000002">
    <property type="protein sequence ID" value="MFF5290530.1"/>
    <property type="molecule type" value="Genomic_DNA"/>
</dbReference>
<reference evidence="4 5" key="1">
    <citation type="submission" date="2024-10" db="EMBL/GenBank/DDBJ databases">
        <title>The Natural Products Discovery Center: Release of the First 8490 Sequenced Strains for Exploring Actinobacteria Biosynthetic Diversity.</title>
        <authorList>
            <person name="Kalkreuter E."/>
            <person name="Kautsar S.A."/>
            <person name="Yang D."/>
            <person name="Bader C.D."/>
            <person name="Teijaro C.N."/>
            <person name="Fluegel L."/>
            <person name="Davis C.M."/>
            <person name="Simpson J.R."/>
            <person name="Lauterbach L."/>
            <person name="Steele A.D."/>
            <person name="Gui C."/>
            <person name="Meng S."/>
            <person name="Li G."/>
            <person name="Viehrig K."/>
            <person name="Ye F."/>
            <person name="Su P."/>
            <person name="Kiefer A.F."/>
            <person name="Nichols A."/>
            <person name="Cepeda A.J."/>
            <person name="Yan W."/>
            <person name="Fan B."/>
            <person name="Jiang Y."/>
            <person name="Adhikari A."/>
            <person name="Zheng C.-J."/>
            <person name="Schuster L."/>
            <person name="Cowan T.M."/>
            <person name="Smanski M.J."/>
            <person name="Chevrette M.G."/>
            <person name="De Carvalho L.P.S."/>
            <person name="Shen B."/>
        </authorList>
    </citation>
    <scope>NUCLEOTIDE SEQUENCE [LARGE SCALE GENOMIC DNA]</scope>
    <source>
        <strain evidence="4 5">NPDC000087</strain>
    </source>
</reference>
<dbReference type="RefSeq" id="WP_020510478.1">
    <property type="nucleotide sequence ID" value="NZ_JBIAZU010000002.1"/>
</dbReference>
<dbReference type="InterPro" id="IPR029063">
    <property type="entry name" value="SAM-dependent_MTases_sf"/>
</dbReference>
<dbReference type="PROSITE" id="PS51681">
    <property type="entry name" value="SAM_MT_NNMT_PNMT_TEMT"/>
    <property type="match status" value="1"/>
</dbReference>
<dbReference type="InterPro" id="IPR000940">
    <property type="entry name" value="NNMT_TEMT_trans"/>
</dbReference>
<keyword evidence="2" id="KW-0808">Transferase</keyword>
<dbReference type="PANTHER" id="PTHR10867:SF17">
    <property type="entry name" value="NICOTINAMIDE N-METHYLTRANSFERASE"/>
    <property type="match status" value="1"/>
</dbReference>
<name>A0ABW6WDC2_9ACTN</name>
<organism evidence="4 5">
    <name type="scientific">Paractinoplanes globisporus</name>
    <dbReference type="NCBI Taxonomy" id="113565"/>
    <lineage>
        <taxon>Bacteria</taxon>
        <taxon>Bacillati</taxon>
        <taxon>Actinomycetota</taxon>
        <taxon>Actinomycetes</taxon>
        <taxon>Micromonosporales</taxon>
        <taxon>Micromonosporaceae</taxon>
        <taxon>Paractinoplanes</taxon>
    </lineage>
</organism>
<dbReference type="NCBIfam" id="NF040568">
    <property type="entry name" value="SCO2525_fam"/>
    <property type="match status" value="1"/>
</dbReference>
<keyword evidence="3" id="KW-0949">S-adenosyl-L-methionine</keyword>
<evidence type="ECO:0000256" key="1">
    <source>
        <dbReference type="ARBA" id="ARBA00022603"/>
    </source>
</evidence>
<dbReference type="Proteomes" id="UP001602245">
    <property type="component" value="Unassembled WGS sequence"/>
</dbReference>
<keyword evidence="5" id="KW-1185">Reference proteome</keyword>
<proteinExistence type="predicted"/>
<dbReference type="SUPFAM" id="SSF53335">
    <property type="entry name" value="S-adenosyl-L-methionine-dependent methyltransferases"/>
    <property type="match status" value="1"/>
</dbReference>
<protein>
    <submittedName>
        <fullName evidence="4">SCO2525 family SAM-dependent methyltransferase</fullName>
    </submittedName>
</protein>
<evidence type="ECO:0000256" key="2">
    <source>
        <dbReference type="ARBA" id="ARBA00022679"/>
    </source>
</evidence>
<dbReference type="Pfam" id="PF01234">
    <property type="entry name" value="NNMT_PNMT_TEMT"/>
    <property type="match status" value="1"/>
</dbReference>